<accession>A0ABD2MM75</accession>
<protein>
    <submittedName>
        <fullName evidence="1">Uncharacterized protein</fullName>
    </submittedName>
</protein>
<dbReference type="Proteomes" id="UP001516400">
    <property type="component" value="Unassembled WGS sequence"/>
</dbReference>
<comment type="caution">
    <text evidence="1">The sequence shown here is derived from an EMBL/GenBank/DDBJ whole genome shotgun (WGS) entry which is preliminary data.</text>
</comment>
<gene>
    <name evidence="1" type="ORF">HHI36_011555</name>
</gene>
<reference evidence="1 2" key="1">
    <citation type="journal article" date="2021" name="BMC Biol.">
        <title>Horizontally acquired antibacterial genes associated with adaptive radiation of ladybird beetles.</title>
        <authorList>
            <person name="Li H.S."/>
            <person name="Tang X.F."/>
            <person name="Huang Y.H."/>
            <person name="Xu Z.Y."/>
            <person name="Chen M.L."/>
            <person name="Du X.Y."/>
            <person name="Qiu B.Y."/>
            <person name="Chen P.T."/>
            <person name="Zhang W."/>
            <person name="Slipinski A."/>
            <person name="Escalona H.E."/>
            <person name="Waterhouse R.M."/>
            <person name="Zwick A."/>
            <person name="Pang H."/>
        </authorList>
    </citation>
    <scope>NUCLEOTIDE SEQUENCE [LARGE SCALE GENOMIC DNA]</scope>
    <source>
        <strain evidence="1">SYSU2018</strain>
    </source>
</reference>
<evidence type="ECO:0000313" key="2">
    <source>
        <dbReference type="Proteomes" id="UP001516400"/>
    </source>
</evidence>
<proteinExistence type="predicted"/>
<organism evidence="1 2">
    <name type="scientific">Cryptolaemus montrouzieri</name>
    <dbReference type="NCBI Taxonomy" id="559131"/>
    <lineage>
        <taxon>Eukaryota</taxon>
        <taxon>Metazoa</taxon>
        <taxon>Ecdysozoa</taxon>
        <taxon>Arthropoda</taxon>
        <taxon>Hexapoda</taxon>
        <taxon>Insecta</taxon>
        <taxon>Pterygota</taxon>
        <taxon>Neoptera</taxon>
        <taxon>Endopterygota</taxon>
        <taxon>Coleoptera</taxon>
        <taxon>Polyphaga</taxon>
        <taxon>Cucujiformia</taxon>
        <taxon>Coccinelloidea</taxon>
        <taxon>Coccinellidae</taxon>
        <taxon>Scymninae</taxon>
        <taxon>Scymnini</taxon>
        <taxon>Cryptolaemus</taxon>
    </lineage>
</organism>
<dbReference type="AlphaFoldDB" id="A0ABD2MM75"/>
<dbReference type="EMBL" id="JABFTP020000001">
    <property type="protein sequence ID" value="KAL3267428.1"/>
    <property type="molecule type" value="Genomic_DNA"/>
</dbReference>
<keyword evidence="2" id="KW-1185">Reference proteome</keyword>
<evidence type="ECO:0000313" key="1">
    <source>
        <dbReference type="EMBL" id="KAL3267428.1"/>
    </source>
</evidence>
<name>A0ABD2MM75_9CUCU</name>
<sequence>MARCGFSCYSSNLFYDLFIPYSSFCFSFLIKLLHNSNFEKADYFLCILYRSVTEQRIVLQRVHLSLLVVKIVNGEYSSKFNNQKSTNNSIEYSGQLGSYFISQKLFCMLYSYQSE</sequence>